<feature type="region of interest" description="Disordered" evidence="7">
    <location>
        <begin position="1044"/>
        <end position="1063"/>
    </location>
</feature>
<evidence type="ECO:0000256" key="6">
    <source>
        <dbReference type="PROSITE-ProRule" id="PRU00192"/>
    </source>
</evidence>
<dbReference type="FunFam" id="2.60.40.150:FF:000029">
    <property type="entry name" value="Intersectin 1"/>
    <property type="match status" value="1"/>
</dbReference>
<feature type="region of interest" description="Disordered" evidence="7">
    <location>
        <begin position="116"/>
        <end position="180"/>
    </location>
</feature>
<evidence type="ECO:0000256" key="2">
    <source>
        <dbReference type="ARBA" id="ARBA00022443"/>
    </source>
</evidence>
<dbReference type="PROSITE" id="PS00018">
    <property type="entry name" value="EF_HAND_1"/>
    <property type="match status" value="1"/>
</dbReference>
<gene>
    <name evidence="14" type="ORF">DPMN_052598</name>
</gene>
<feature type="region of interest" description="Disordered" evidence="7">
    <location>
        <begin position="444"/>
        <end position="507"/>
    </location>
</feature>
<dbReference type="SMART" id="SM00027">
    <property type="entry name" value="EH"/>
    <property type="match status" value="1"/>
</dbReference>
<keyword evidence="2 6" id="KW-0728">SH3 domain</keyword>
<dbReference type="Pfam" id="PF12763">
    <property type="entry name" value="EH"/>
    <property type="match status" value="1"/>
</dbReference>
<feature type="compositionally biased region" description="Low complexity" evidence="7">
    <location>
        <begin position="967"/>
        <end position="977"/>
    </location>
</feature>
<evidence type="ECO:0000256" key="3">
    <source>
        <dbReference type="ARBA" id="ARBA00022490"/>
    </source>
</evidence>
<dbReference type="Pfam" id="PF16652">
    <property type="entry name" value="PH_13"/>
    <property type="match status" value="1"/>
</dbReference>
<evidence type="ECO:0000256" key="5">
    <source>
        <dbReference type="ARBA" id="ARBA00022837"/>
    </source>
</evidence>
<dbReference type="CDD" id="cd08375">
    <property type="entry name" value="C2_Intersectin"/>
    <property type="match status" value="1"/>
</dbReference>
<feature type="compositionally biased region" description="Low complexity" evidence="7">
    <location>
        <begin position="548"/>
        <end position="566"/>
    </location>
</feature>
<dbReference type="Gene3D" id="2.30.29.30">
    <property type="entry name" value="Pleckstrin-homology domain (PH domain)/Phosphotyrosine-binding domain (PTB)"/>
    <property type="match status" value="1"/>
</dbReference>
<feature type="region of interest" description="Disordered" evidence="7">
    <location>
        <begin position="542"/>
        <end position="566"/>
    </location>
</feature>
<feature type="domain" description="DH" evidence="11">
    <location>
        <begin position="1066"/>
        <end position="1252"/>
    </location>
</feature>
<dbReference type="PANTHER" id="PTHR46006:SF6">
    <property type="entry name" value="INTERSECTIN-2 ISOFORM X1"/>
    <property type="match status" value="1"/>
</dbReference>
<feature type="domain" description="PH" evidence="9">
    <location>
        <begin position="1291"/>
        <end position="1397"/>
    </location>
</feature>
<reference evidence="14" key="2">
    <citation type="submission" date="2020-11" db="EMBL/GenBank/DDBJ databases">
        <authorList>
            <person name="McCartney M.A."/>
            <person name="Auch B."/>
            <person name="Kono T."/>
            <person name="Mallez S."/>
            <person name="Becker A."/>
            <person name="Gohl D.M."/>
            <person name="Silverstein K.A.T."/>
            <person name="Koren S."/>
            <person name="Bechman K.B."/>
            <person name="Herman A."/>
            <person name="Abrahante J.E."/>
            <person name="Garbe J."/>
        </authorList>
    </citation>
    <scope>NUCLEOTIDE SEQUENCE</scope>
    <source>
        <strain evidence="14">Duluth1</strain>
        <tissue evidence="14">Whole animal</tissue>
    </source>
</reference>
<dbReference type="GO" id="GO:0005085">
    <property type="term" value="F:guanyl-nucleotide exchange factor activity"/>
    <property type="evidence" value="ECO:0007669"/>
    <property type="project" value="InterPro"/>
</dbReference>
<feature type="compositionally biased region" description="Polar residues" evidence="7">
    <location>
        <begin position="1044"/>
        <end position="1054"/>
    </location>
</feature>
<feature type="domain" description="EH" evidence="12">
    <location>
        <begin position="31"/>
        <end position="120"/>
    </location>
</feature>
<dbReference type="Pfam" id="PF14604">
    <property type="entry name" value="SH3_9"/>
    <property type="match status" value="3"/>
</dbReference>
<protein>
    <recommendedName>
        <fullName evidence="16">Intersectin 1 (SH3 domain protein)</fullName>
    </recommendedName>
</protein>
<evidence type="ECO:0000259" key="8">
    <source>
        <dbReference type="PROSITE" id="PS50002"/>
    </source>
</evidence>
<feature type="region of interest" description="Disordered" evidence="7">
    <location>
        <begin position="358"/>
        <end position="387"/>
    </location>
</feature>
<dbReference type="SMART" id="SM00325">
    <property type="entry name" value="RhoGEF"/>
    <property type="match status" value="1"/>
</dbReference>
<feature type="non-terminal residue" evidence="14">
    <location>
        <position position="1547"/>
    </location>
</feature>
<dbReference type="FunFam" id="2.30.30.40:FF:000024">
    <property type="entry name" value="Intersectin 1"/>
    <property type="match status" value="1"/>
</dbReference>
<dbReference type="SMART" id="SM00233">
    <property type="entry name" value="PH"/>
    <property type="match status" value="1"/>
</dbReference>
<comment type="subcellular location">
    <subcellularLocation>
        <location evidence="1">Cytoplasm</location>
    </subcellularLocation>
</comment>
<feature type="domain" description="SH3" evidence="8">
    <location>
        <begin position="573"/>
        <end position="635"/>
    </location>
</feature>
<dbReference type="Gene3D" id="1.20.900.10">
    <property type="entry name" value="Dbl homology (DH) domain"/>
    <property type="match status" value="1"/>
</dbReference>
<evidence type="ECO:0000259" key="12">
    <source>
        <dbReference type="PROSITE" id="PS50031"/>
    </source>
</evidence>
<dbReference type="InterPro" id="IPR018247">
    <property type="entry name" value="EF_Hand_1_Ca_BS"/>
</dbReference>
<evidence type="ECO:0000259" key="9">
    <source>
        <dbReference type="PROSITE" id="PS50003"/>
    </source>
</evidence>
<dbReference type="Gene3D" id="2.30.30.40">
    <property type="entry name" value="SH3 Domains"/>
    <property type="match status" value="5"/>
</dbReference>
<dbReference type="Pfam" id="PF00018">
    <property type="entry name" value="SH3_1"/>
    <property type="match status" value="1"/>
</dbReference>
<dbReference type="InterPro" id="IPR000219">
    <property type="entry name" value="DH_dom"/>
</dbReference>
<evidence type="ECO:0000313" key="14">
    <source>
        <dbReference type="EMBL" id="KAH3726729.1"/>
    </source>
</evidence>
<evidence type="ECO:0000259" key="11">
    <source>
        <dbReference type="PROSITE" id="PS50010"/>
    </source>
</evidence>
<feature type="region of interest" description="Disordered" evidence="7">
    <location>
        <begin position="948"/>
        <end position="977"/>
    </location>
</feature>
<dbReference type="InterPro" id="IPR011992">
    <property type="entry name" value="EF-hand-dom_pair"/>
</dbReference>
<evidence type="ECO:0008006" key="16">
    <source>
        <dbReference type="Google" id="ProtNLM"/>
    </source>
</evidence>
<dbReference type="GO" id="GO:0035025">
    <property type="term" value="P:positive regulation of Rho protein signal transduction"/>
    <property type="evidence" value="ECO:0007669"/>
    <property type="project" value="TreeGrafter"/>
</dbReference>
<feature type="domain" description="SH3" evidence="8">
    <location>
        <begin position="772"/>
        <end position="830"/>
    </location>
</feature>
<dbReference type="InterPro" id="IPR001452">
    <property type="entry name" value="SH3_domain"/>
</dbReference>
<dbReference type="PRINTS" id="PR00499">
    <property type="entry name" value="P67PHOX"/>
</dbReference>
<dbReference type="InterPro" id="IPR002048">
    <property type="entry name" value="EF_hand_dom"/>
</dbReference>
<feature type="region of interest" description="Disordered" evidence="7">
    <location>
        <begin position="664"/>
        <end position="683"/>
    </location>
</feature>
<dbReference type="PROSITE" id="PS50002">
    <property type="entry name" value="SH3"/>
    <property type="match status" value="5"/>
</dbReference>
<keyword evidence="15" id="KW-1185">Reference proteome</keyword>
<dbReference type="CDD" id="cd11837">
    <property type="entry name" value="SH3_Intersectin_2"/>
    <property type="match status" value="1"/>
</dbReference>
<dbReference type="Gene3D" id="2.60.40.150">
    <property type="entry name" value="C2 domain"/>
    <property type="match status" value="1"/>
</dbReference>
<feature type="domain" description="SH3" evidence="8">
    <location>
        <begin position="986"/>
        <end position="1045"/>
    </location>
</feature>
<comment type="caution">
    <text evidence="14">The sequence shown here is derived from an EMBL/GenBank/DDBJ whole genome shotgun (WGS) entry which is preliminary data.</text>
</comment>
<dbReference type="Pfam" id="PF07653">
    <property type="entry name" value="SH3_2"/>
    <property type="match status" value="1"/>
</dbReference>
<feature type="compositionally biased region" description="Basic and acidic residues" evidence="7">
    <location>
        <begin position="458"/>
        <end position="482"/>
    </location>
</feature>
<dbReference type="EMBL" id="JAIWYP010000012">
    <property type="protein sequence ID" value="KAH3726729.1"/>
    <property type="molecule type" value="Genomic_DNA"/>
</dbReference>
<dbReference type="InterPro" id="IPR011993">
    <property type="entry name" value="PH-like_dom_sf"/>
</dbReference>
<feature type="domain" description="SH3" evidence="8">
    <location>
        <begin position="878"/>
        <end position="942"/>
    </location>
</feature>
<dbReference type="InterPro" id="IPR036028">
    <property type="entry name" value="SH3-like_dom_sf"/>
</dbReference>
<dbReference type="SUPFAM" id="SSF49562">
    <property type="entry name" value="C2 domain (Calcium/lipid-binding domain, CaLB)"/>
    <property type="match status" value="1"/>
</dbReference>
<reference evidence="14" key="1">
    <citation type="journal article" date="2019" name="bioRxiv">
        <title>The Genome of the Zebra Mussel, Dreissena polymorpha: A Resource for Invasive Species Research.</title>
        <authorList>
            <person name="McCartney M.A."/>
            <person name="Auch B."/>
            <person name="Kono T."/>
            <person name="Mallez S."/>
            <person name="Zhang Y."/>
            <person name="Obille A."/>
            <person name="Becker A."/>
            <person name="Abrahante J.E."/>
            <person name="Garbe J."/>
            <person name="Badalamenti J.P."/>
            <person name="Herman A."/>
            <person name="Mangelson H."/>
            <person name="Liachko I."/>
            <person name="Sullivan S."/>
            <person name="Sone E.D."/>
            <person name="Koren S."/>
            <person name="Silverstein K.A.T."/>
            <person name="Beckman K.B."/>
            <person name="Gohl D.M."/>
        </authorList>
    </citation>
    <scope>NUCLEOTIDE SEQUENCE</scope>
    <source>
        <strain evidence="14">Duluth1</strain>
        <tissue evidence="14">Whole animal</tissue>
    </source>
</reference>
<dbReference type="InterPro" id="IPR001849">
    <property type="entry name" value="PH_domain"/>
</dbReference>
<dbReference type="SUPFAM" id="SSF47473">
    <property type="entry name" value="EF-hand"/>
    <property type="match status" value="1"/>
</dbReference>
<dbReference type="CDD" id="cd00052">
    <property type="entry name" value="EH"/>
    <property type="match status" value="1"/>
</dbReference>
<dbReference type="PROSITE" id="PS50010">
    <property type="entry name" value="DH_2"/>
    <property type="match status" value="1"/>
</dbReference>
<dbReference type="InterPro" id="IPR000261">
    <property type="entry name" value="EH_dom"/>
</dbReference>
<dbReference type="Pfam" id="PF00621">
    <property type="entry name" value="RhoGEF"/>
    <property type="match status" value="1"/>
</dbReference>
<dbReference type="PROSITE" id="PS50003">
    <property type="entry name" value="PH_DOMAIN"/>
    <property type="match status" value="1"/>
</dbReference>
<accession>A0A9D4HPG9</accession>
<dbReference type="PROSITE" id="PS50222">
    <property type="entry name" value="EF_HAND_2"/>
    <property type="match status" value="1"/>
</dbReference>
<feature type="compositionally biased region" description="Polar residues" evidence="7">
    <location>
        <begin position="373"/>
        <end position="385"/>
    </location>
</feature>
<evidence type="ECO:0000256" key="1">
    <source>
        <dbReference type="ARBA" id="ARBA00004496"/>
    </source>
</evidence>
<dbReference type="PROSITE" id="PS50031">
    <property type="entry name" value="EH"/>
    <property type="match status" value="1"/>
</dbReference>
<dbReference type="CDD" id="cd11839">
    <property type="entry name" value="SH3_Intersectin_4"/>
    <property type="match status" value="1"/>
</dbReference>
<dbReference type="GO" id="GO:0006897">
    <property type="term" value="P:endocytosis"/>
    <property type="evidence" value="ECO:0007669"/>
    <property type="project" value="UniProtKB-KW"/>
</dbReference>
<dbReference type="PRINTS" id="PR00452">
    <property type="entry name" value="SH3DOMAIN"/>
</dbReference>
<dbReference type="GO" id="GO:0005737">
    <property type="term" value="C:cytoplasm"/>
    <property type="evidence" value="ECO:0007669"/>
    <property type="project" value="UniProtKB-SubCell"/>
</dbReference>
<evidence type="ECO:0000256" key="7">
    <source>
        <dbReference type="SAM" id="MobiDB-lite"/>
    </source>
</evidence>
<dbReference type="InterPro" id="IPR051480">
    <property type="entry name" value="Endocytic_GEF_Adapter"/>
</dbReference>
<feature type="domain" description="C2" evidence="10">
    <location>
        <begin position="1403"/>
        <end position="1521"/>
    </location>
</feature>
<dbReference type="InterPro" id="IPR035899">
    <property type="entry name" value="DBL_dom_sf"/>
</dbReference>
<dbReference type="InterPro" id="IPR035892">
    <property type="entry name" value="C2_domain_sf"/>
</dbReference>
<keyword evidence="5" id="KW-0106">Calcium</keyword>
<dbReference type="GO" id="GO:0005509">
    <property type="term" value="F:calcium ion binding"/>
    <property type="evidence" value="ECO:0007669"/>
    <property type="project" value="InterPro"/>
</dbReference>
<dbReference type="SUPFAM" id="SSF48065">
    <property type="entry name" value="DBL homology domain (DH-domain)"/>
    <property type="match status" value="1"/>
</dbReference>
<dbReference type="SUPFAM" id="SSF50044">
    <property type="entry name" value="SH3-domain"/>
    <property type="match status" value="5"/>
</dbReference>
<dbReference type="CDD" id="cd00160">
    <property type="entry name" value="RhoGEF"/>
    <property type="match status" value="1"/>
</dbReference>
<keyword evidence="3" id="KW-0963">Cytoplasm</keyword>
<name>A0A9D4HPG9_DREPO</name>
<feature type="domain" description="SH3" evidence="8">
    <location>
        <begin position="683"/>
        <end position="741"/>
    </location>
</feature>
<dbReference type="PROSITE" id="PS50004">
    <property type="entry name" value="C2"/>
    <property type="match status" value="1"/>
</dbReference>
<feature type="region of interest" description="Disordered" evidence="7">
    <location>
        <begin position="199"/>
        <end position="273"/>
    </location>
</feature>
<proteinExistence type="predicted"/>
<evidence type="ECO:0000313" key="15">
    <source>
        <dbReference type="Proteomes" id="UP000828390"/>
    </source>
</evidence>
<dbReference type="Pfam" id="PF00168">
    <property type="entry name" value="C2"/>
    <property type="match status" value="1"/>
</dbReference>
<organism evidence="14 15">
    <name type="scientific">Dreissena polymorpha</name>
    <name type="common">Zebra mussel</name>
    <name type="synonym">Mytilus polymorpha</name>
    <dbReference type="NCBI Taxonomy" id="45954"/>
    <lineage>
        <taxon>Eukaryota</taxon>
        <taxon>Metazoa</taxon>
        <taxon>Spiralia</taxon>
        <taxon>Lophotrochozoa</taxon>
        <taxon>Mollusca</taxon>
        <taxon>Bivalvia</taxon>
        <taxon>Autobranchia</taxon>
        <taxon>Heteroconchia</taxon>
        <taxon>Euheterodonta</taxon>
        <taxon>Imparidentia</taxon>
        <taxon>Neoheterodontei</taxon>
        <taxon>Myida</taxon>
        <taxon>Dreissenoidea</taxon>
        <taxon>Dreissenidae</taxon>
        <taxon>Dreissena</taxon>
    </lineage>
</organism>
<evidence type="ECO:0000259" key="10">
    <source>
        <dbReference type="PROSITE" id="PS50004"/>
    </source>
</evidence>
<dbReference type="PANTHER" id="PTHR46006">
    <property type="entry name" value="RHO GUANINE NUCLEOTIDE EXCHANGE FACTOR AT 64C, ISOFORM A"/>
    <property type="match status" value="1"/>
</dbReference>
<dbReference type="SMART" id="SM00326">
    <property type="entry name" value="SH3"/>
    <property type="match status" value="5"/>
</dbReference>
<dbReference type="Proteomes" id="UP000828390">
    <property type="component" value="Unassembled WGS sequence"/>
</dbReference>
<evidence type="ECO:0000256" key="4">
    <source>
        <dbReference type="ARBA" id="ARBA00022583"/>
    </source>
</evidence>
<sequence>GVPVPTGYTGGMPVRPAVPNQVLSLAMPHTQKLKYTQMFNSNDRNKKGNLTGVEARAILVQTGVPQQMLAQIWNLSDVNKDGMLDCEEFCIALHLCDVVKTGTPLPSFLPPELIPSKARAGSFGPSQPAAPPQQKDTFGDLVGSMGLPAPIQTLPVANGETKQEEIDMSPVTFEDKRKENFDKGALELERRRQQLQEQLRREEEARLAKERQEQEKREKQRQEQERKKQQELERQLEKQREIERQREEQRQKMLEQREGARRELERQRQMEWERQRKEQLMAEKLREYEQLSALKSRSSDLRCELESLQGKKTEITMKISQVKNGVGDFTAHIEAMRSTRDLKNKDIDRLNREIQEVKQRLSSLQSERESSDLRMQTSGQANPMSETHRTMMHSVELKKTSVQRLKKDLQQLERDTESKLADIDTQNQKLKEFNSNLSKLQADIGKVERQKQNTAAEQAEKDRIQREKDKHETLRKELEAQRLQEVSAKSKKPAEEIKPSAAATTNGGWFAFGNDSGATTSTATSDNWASLFDAQPSAQAATKGGSGWSAAFSSQSSTTTITSNDSQGFKLSGAKKKYKALYQFDARNNDELSLMPGDIVMVFDDQTGAEPGWKGGEIGGKCGWFPEAYVERDEEGTGAVDWGTAGMSNSIATSEDSSFMAVPSSKVPAISPSPTPGQGQAAPDGLQAQALYPWKAKKDNHLTFNKGDIIRVLEQQDMWWSGEVHGKTGWFPKSYVKLTSSGTPTLKVDSPVSSTVQEVSSIVEPKPAMGKPAGDLYEGLFAYLSSEPEDLTFQAGEIITVTKMDGQWWTGTIGSRSGIFPANYVKKHEQQVRSASAGPGATSSVSVASTARPASAIPGATGSLTMATTGPSQTGTLKKPEIATVIAAYTATGQEQLSLSPGQLIQVRKKSPSGWWEGELQARGQKRKIGWFPANYVKLLQGSARNTPVDTLDSGGKTSPAGGVAGGTSATPSSAPQAAGTQAAKAYVDHVIALYPYAAQHPDELTFPKDAVINVLKKDDPDWWQGEYGGSTGVFPSNYVQATTPESTSWSSDPQVLEKTSSEESKRQSYIHELINTEESYMLDMSIVLEAFYRPLQEGGALTEDNLQAIFVNWNDLILCNTKLQKALRVRKKMCGVGQVINSIGDILCENIPHLTPYIRFCSCQLNAAALLQRLTETNPKFVEIHKRCVQNPKTKGMPLSSFLLKPMQRITKYPLLIDKILKHTPQSHPDHVHLQDALEASQELCSQVNEGVREKENSDRLEWIQQRVHCDGLPEKITFNSVTNCLGPRKLLHSGVVHKKKSNKELVLLLFNDFLLLTTSNRPMNNTTHSVFDLTGQVQYKMYKTPVFLNEVMIKDPPSDDPEGFTISHIDRVYTLRCNTQSDRDNWVRKLKTASLDYHNTEKKKREKAISFRRPAGIGRLLVVIVEGIDLQSRDENGKSDPYCEVSMGAQEHKTKVIPQTLNPKWNASMQFIIRDVDMDSLCITVFDRDLFSPNDFLGRTEIRVKDILQETGKQGRRPITKHLVLHEVPTGEVVVKLDLHLFEQV</sequence>
<dbReference type="SUPFAM" id="SSF50729">
    <property type="entry name" value="PH domain-like"/>
    <property type="match status" value="1"/>
</dbReference>
<evidence type="ECO:0000259" key="13">
    <source>
        <dbReference type="PROSITE" id="PS50222"/>
    </source>
</evidence>
<dbReference type="FunFam" id="2.30.30.40:FF:000072">
    <property type="entry name" value="Unconventional Myosin IB"/>
    <property type="match status" value="1"/>
</dbReference>
<dbReference type="Gene3D" id="1.10.238.10">
    <property type="entry name" value="EF-hand"/>
    <property type="match status" value="1"/>
</dbReference>
<feature type="domain" description="EF-hand" evidence="13">
    <location>
        <begin position="64"/>
        <end position="99"/>
    </location>
</feature>
<dbReference type="SMART" id="SM00239">
    <property type="entry name" value="C2"/>
    <property type="match status" value="1"/>
</dbReference>
<dbReference type="InterPro" id="IPR000008">
    <property type="entry name" value="C2_dom"/>
</dbReference>
<keyword evidence="4" id="KW-0254">Endocytosis</keyword>